<dbReference type="InterPro" id="IPR000719">
    <property type="entry name" value="Prot_kinase_dom"/>
</dbReference>
<comment type="catalytic activity">
    <reaction evidence="8">
        <text>L-seryl-[protein] + ATP = O-phospho-L-seryl-[protein] + ADP + H(+)</text>
        <dbReference type="Rhea" id="RHEA:17989"/>
        <dbReference type="Rhea" id="RHEA-COMP:9863"/>
        <dbReference type="Rhea" id="RHEA-COMP:11604"/>
        <dbReference type="ChEBI" id="CHEBI:15378"/>
        <dbReference type="ChEBI" id="CHEBI:29999"/>
        <dbReference type="ChEBI" id="CHEBI:30616"/>
        <dbReference type="ChEBI" id="CHEBI:83421"/>
        <dbReference type="ChEBI" id="CHEBI:456216"/>
        <dbReference type="EC" id="2.7.11.1"/>
    </reaction>
</comment>
<dbReference type="GO" id="GO:0005524">
    <property type="term" value="F:ATP binding"/>
    <property type="evidence" value="ECO:0007669"/>
    <property type="project" value="UniProtKB-UniRule"/>
</dbReference>
<dbReference type="Gene3D" id="3.30.200.20">
    <property type="entry name" value="Phosphorylase Kinase, domain 1"/>
    <property type="match status" value="1"/>
</dbReference>
<keyword evidence="11" id="KW-0472">Membrane</keyword>
<dbReference type="Pfam" id="PF00069">
    <property type="entry name" value="Pkinase"/>
    <property type="match status" value="1"/>
</dbReference>
<dbReference type="InterPro" id="IPR019734">
    <property type="entry name" value="TPR_rpt"/>
</dbReference>
<dbReference type="SUPFAM" id="SSF48452">
    <property type="entry name" value="TPR-like"/>
    <property type="match status" value="1"/>
</dbReference>
<dbReference type="SUPFAM" id="SSF56112">
    <property type="entry name" value="Protein kinase-like (PK-like)"/>
    <property type="match status" value="1"/>
</dbReference>
<keyword evidence="2 13" id="KW-0723">Serine/threonine-protein kinase</keyword>
<dbReference type="InterPro" id="IPR008271">
    <property type="entry name" value="Ser/Thr_kinase_AS"/>
</dbReference>
<sequence length="799" mass="86696">MIGQTVSHYLILEKLGGGGMGVVYKAKDTRLDRFVALKFLPEELARDAQALERFRREAKAASALNHSNICTIYDIGEENGQAFIAMEFLDGITLKHLIAGRPMEVETVLTLGIEIAEGLEAAHSQGIIHRDIKPANLFVTKRGHVKILDFGLAKVMPTRTASGPADGTHTMATVDEKHLTSPGTAVGTIAYMSPEQVRGKDLDARTDLFSFGVVLYEMATGTLPFRGETSGSTFDSILNRAPASAMRLNPELPPKLEDIINKALEKDPGIRCQTAAELGADLKRLKRDLDSGRALSTSGSAGAVASGSVAAVSASCASVPVPTARRKYLFAGVATAIVILAVLGGVYLLRGRSDSKKISSIAVLPFVNATSDANNEYLSDGLTESLISSLSQLPDIKVMARSTVFRFKGKEDDPQKIGQTLQVNAVLTGRVLQHGDHVAVEADLVNTADGTELWGSHYDRTMADITEVQADITRDISSRLRIQLTGNEQRRMGAGTANPEAYRLYLEGRHLWYGRTPEGLKKSIELFEQAIAADPNYALAYAGLADTYNVAPSYGVGLTSRQGNLLADEAARKAVQLDDSLSEAHAARAMALAVARRWNEAGPEFRRAIELNANNAAAHYFYAIAFLMPQGQVSHALEEFQTALSLDPLSAIVNTNYACALMEDHRYPEALAQFQKVLERDPNFPPAHYKMSQLYATMGRLPEAVHELQKGIPKPISASADAKGYAELTMVEIQGTDRSAAVAVALAISGDRDQAFHYLEKAYADGDDELLWAIRYPALDPLRTDPRYADLMQRLGLPR</sequence>
<dbReference type="PROSITE" id="PS00107">
    <property type="entry name" value="PROTEIN_KINASE_ATP"/>
    <property type="match status" value="1"/>
</dbReference>
<dbReference type="Proteomes" id="UP000238701">
    <property type="component" value="Unassembled WGS sequence"/>
</dbReference>
<dbReference type="PROSITE" id="PS00108">
    <property type="entry name" value="PROTEIN_KINASE_ST"/>
    <property type="match status" value="1"/>
</dbReference>
<keyword evidence="5 13" id="KW-0418">Kinase</keyword>
<feature type="repeat" description="TPR" evidence="9">
    <location>
        <begin position="651"/>
        <end position="684"/>
    </location>
</feature>
<dbReference type="Gene3D" id="1.10.510.10">
    <property type="entry name" value="Transferase(Phosphotransferase) domain 1"/>
    <property type="match status" value="1"/>
</dbReference>
<evidence type="ECO:0000256" key="3">
    <source>
        <dbReference type="ARBA" id="ARBA00022679"/>
    </source>
</evidence>
<dbReference type="FunFam" id="3.30.200.20:FF:000035">
    <property type="entry name" value="Serine/threonine protein kinase Stk1"/>
    <property type="match status" value="1"/>
</dbReference>
<feature type="transmembrane region" description="Helical" evidence="11">
    <location>
        <begin position="328"/>
        <end position="349"/>
    </location>
</feature>
<evidence type="ECO:0000256" key="9">
    <source>
        <dbReference type="PROSITE-ProRule" id="PRU00339"/>
    </source>
</evidence>
<evidence type="ECO:0000259" key="12">
    <source>
        <dbReference type="PROSITE" id="PS50011"/>
    </source>
</evidence>
<evidence type="ECO:0000256" key="1">
    <source>
        <dbReference type="ARBA" id="ARBA00012513"/>
    </source>
</evidence>
<dbReference type="NCBIfam" id="NF047558">
    <property type="entry name" value="TPR_END_plus"/>
    <property type="match status" value="1"/>
</dbReference>
<keyword evidence="9" id="KW-0802">TPR repeat</keyword>
<evidence type="ECO:0000256" key="5">
    <source>
        <dbReference type="ARBA" id="ARBA00022777"/>
    </source>
</evidence>
<evidence type="ECO:0000256" key="7">
    <source>
        <dbReference type="ARBA" id="ARBA00047899"/>
    </source>
</evidence>
<keyword evidence="4 10" id="KW-0547">Nucleotide-binding</keyword>
<dbReference type="Pfam" id="PF14559">
    <property type="entry name" value="TPR_19"/>
    <property type="match status" value="1"/>
</dbReference>
<comment type="catalytic activity">
    <reaction evidence="7">
        <text>L-threonyl-[protein] + ATP = O-phospho-L-threonyl-[protein] + ADP + H(+)</text>
        <dbReference type="Rhea" id="RHEA:46608"/>
        <dbReference type="Rhea" id="RHEA-COMP:11060"/>
        <dbReference type="Rhea" id="RHEA-COMP:11605"/>
        <dbReference type="ChEBI" id="CHEBI:15378"/>
        <dbReference type="ChEBI" id="CHEBI:30013"/>
        <dbReference type="ChEBI" id="CHEBI:30616"/>
        <dbReference type="ChEBI" id="CHEBI:61977"/>
        <dbReference type="ChEBI" id="CHEBI:456216"/>
        <dbReference type="EC" id="2.7.11.1"/>
    </reaction>
</comment>
<proteinExistence type="predicted"/>
<dbReference type="OrthoDB" id="9797180at2"/>
<evidence type="ECO:0000256" key="11">
    <source>
        <dbReference type="SAM" id="Phobius"/>
    </source>
</evidence>
<dbReference type="CDD" id="cd14014">
    <property type="entry name" value="STKc_PknB_like"/>
    <property type="match status" value="1"/>
</dbReference>
<dbReference type="InterPro" id="IPR017441">
    <property type="entry name" value="Protein_kinase_ATP_BS"/>
</dbReference>
<dbReference type="Gene3D" id="3.40.50.10610">
    <property type="entry name" value="ABC-type transport auxiliary lipoprotein component"/>
    <property type="match status" value="1"/>
</dbReference>
<dbReference type="InterPro" id="IPR011990">
    <property type="entry name" value="TPR-like_helical_dom_sf"/>
</dbReference>
<accession>A0A2U3KJ46</accession>
<dbReference type="PANTHER" id="PTHR43289">
    <property type="entry name" value="MITOGEN-ACTIVATED PROTEIN KINASE KINASE KINASE 20-RELATED"/>
    <property type="match status" value="1"/>
</dbReference>
<feature type="domain" description="Protein kinase" evidence="12">
    <location>
        <begin position="9"/>
        <end position="285"/>
    </location>
</feature>
<keyword evidence="3" id="KW-0808">Transferase</keyword>
<evidence type="ECO:0000313" key="13">
    <source>
        <dbReference type="EMBL" id="SPF39684.1"/>
    </source>
</evidence>
<evidence type="ECO:0000256" key="8">
    <source>
        <dbReference type="ARBA" id="ARBA00048679"/>
    </source>
</evidence>
<dbReference type="EMBL" id="OMOD01000121">
    <property type="protein sequence ID" value="SPF39684.1"/>
    <property type="molecule type" value="Genomic_DNA"/>
</dbReference>
<dbReference type="AlphaFoldDB" id="A0A2U3KJ46"/>
<dbReference type="PROSITE" id="PS50011">
    <property type="entry name" value="PROTEIN_KINASE_DOM"/>
    <property type="match status" value="1"/>
</dbReference>
<dbReference type="PANTHER" id="PTHR43289:SF6">
    <property type="entry name" value="SERINE_THREONINE-PROTEIN KINASE NEKL-3"/>
    <property type="match status" value="1"/>
</dbReference>
<dbReference type="InterPro" id="IPR011009">
    <property type="entry name" value="Kinase-like_dom_sf"/>
</dbReference>
<dbReference type="EC" id="2.7.11.1" evidence="1"/>
<keyword evidence="11" id="KW-0812">Transmembrane</keyword>
<evidence type="ECO:0000256" key="2">
    <source>
        <dbReference type="ARBA" id="ARBA00022527"/>
    </source>
</evidence>
<dbReference type="Gene3D" id="1.25.40.10">
    <property type="entry name" value="Tetratricopeptide repeat domain"/>
    <property type="match status" value="2"/>
</dbReference>
<name>A0A2U3KJ46_9BACT</name>
<reference evidence="14" key="1">
    <citation type="submission" date="2018-02" db="EMBL/GenBank/DDBJ databases">
        <authorList>
            <person name="Hausmann B."/>
        </authorList>
    </citation>
    <scope>NUCLEOTIDE SEQUENCE [LARGE SCALE GENOMIC DNA]</scope>
    <source>
        <strain evidence="14">Peat soil MAG SbA1</strain>
    </source>
</reference>
<organism evidence="13 14">
    <name type="scientific">Candidatus Sulfotelmatobacter kueseliae</name>
    <dbReference type="NCBI Taxonomy" id="2042962"/>
    <lineage>
        <taxon>Bacteria</taxon>
        <taxon>Pseudomonadati</taxon>
        <taxon>Acidobacteriota</taxon>
        <taxon>Terriglobia</taxon>
        <taxon>Terriglobales</taxon>
        <taxon>Candidatus Korobacteraceae</taxon>
        <taxon>Candidatus Sulfotelmatobacter</taxon>
    </lineage>
</organism>
<feature type="binding site" evidence="10">
    <location>
        <position position="38"/>
    </location>
    <ligand>
        <name>ATP</name>
        <dbReference type="ChEBI" id="CHEBI:30616"/>
    </ligand>
</feature>
<dbReference type="GO" id="GO:0004674">
    <property type="term" value="F:protein serine/threonine kinase activity"/>
    <property type="evidence" value="ECO:0007669"/>
    <property type="project" value="UniProtKB-KW"/>
</dbReference>
<keyword evidence="6 10" id="KW-0067">ATP-binding</keyword>
<dbReference type="SMART" id="SM00028">
    <property type="entry name" value="TPR"/>
    <property type="match status" value="3"/>
</dbReference>
<evidence type="ECO:0000256" key="10">
    <source>
        <dbReference type="PROSITE-ProRule" id="PRU10141"/>
    </source>
</evidence>
<dbReference type="PROSITE" id="PS50005">
    <property type="entry name" value="TPR"/>
    <property type="match status" value="1"/>
</dbReference>
<evidence type="ECO:0000313" key="14">
    <source>
        <dbReference type="Proteomes" id="UP000238701"/>
    </source>
</evidence>
<dbReference type="SMART" id="SM00220">
    <property type="entry name" value="S_TKc"/>
    <property type="match status" value="1"/>
</dbReference>
<protein>
    <recommendedName>
        <fullName evidence="1">non-specific serine/threonine protein kinase</fullName>
        <ecNumber evidence="1">2.7.11.1</ecNumber>
    </recommendedName>
</protein>
<evidence type="ECO:0000256" key="4">
    <source>
        <dbReference type="ARBA" id="ARBA00022741"/>
    </source>
</evidence>
<dbReference type="FunFam" id="1.10.510.10:FF:000021">
    <property type="entry name" value="Serine/threonine protein kinase"/>
    <property type="match status" value="1"/>
</dbReference>
<gene>
    <name evidence="13" type="ORF">SBA1_290046</name>
</gene>
<evidence type="ECO:0000256" key="6">
    <source>
        <dbReference type="ARBA" id="ARBA00022840"/>
    </source>
</evidence>
<keyword evidence="11" id="KW-1133">Transmembrane helix</keyword>